<feature type="domain" description="Thioesterase" evidence="2">
    <location>
        <begin position="18"/>
        <end position="224"/>
    </location>
</feature>
<dbReference type="PANTHER" id="PTHR11487">
    <property type="entry name" value="THIOESTERASE"/>
    <property type="match status" value="1"/>
</dbReference>
<dbReference type="Pfam" id="PF00975">
    <property type="entry name" value="Thioesterase"/>
    <property type="match status" value="1"/>
</dbReference>
<evidence type="ECO:0000259" key="2">
    <source>
        <dbReference type="Pfam" id="PF00975"/>
    </source>
</evidence>
<sequence length="248" mass="27243">MTAKWLTRAPLSESAALLFCLPYSGCGASMYRSWPRFVGGIELCPVQLPGRENRMREPVPETYEELAGAVAAALRPELDRPYGFFGHCGSALLAYQTAVELQRTGAPRPAHVFVSSQVAPDEGPYGRFLGMDRDALRTEVVELMRRTGGTPVPDLVELCLDVLTTDVAVNRRYRPDTRTVLDAPLTAIAWTGDVEVEPWRTEGWERYGTPARRALLDGGHHTFLDAPAPLLDLFVTGLVADSEKETVG</sequence>
<proteinExistence type="inferred from homology"/>
<evidence type="ECO:0000313" key="4">
    <source>
        <dbReference type="Proteomes" id="UP000621500"/>
    </source>
</evidence>
<gene>
    <name evidence="3" type="ORF">Pma05_05670</name>
</gene>
<reference evidence="3 4" key="1">
    <citation type="submission" date="2021-01" db="EMBL/GenBank/DDBJ databases">
        <title>Whole genome shotgun sequence of Plantactinospora mayteni NBRC 109088.</title>
        <authorList>
            <person name="Komaki H."/>
            <person name="Tamura T."/>
        </authorList>
    </citation>
    <scope>NUCLEOTIDE SEQUENCE [LARGE SCALE GENOMIC DNA]</scope>
    <source>
        <strain evidence="3 4">NBRC 109088</strain>
    </source>
</reference>
<dbReference type="RefSeq" id="WP_203855659.1">
    <property type="nucleotide sequence ID" value="NZ_BAAAZQ010000002.1"/>
</dbReference>
<dbReference type="InterPro" id="IPR012223">
    <property type="entry name" value="TEII"/>
</dbReference>
<keyword evidence="4" id="KW-1185">Reference proteome</keyword>
<comment type="similarity">
    <text evidence="1">Belongs to the thioesterase family.</text>
</comment>
<name>A0ABQ4EH62_9ACTN</name>
<dbReference type="SUPFAM" id="SSF53474">
    <property type="entry name" value="alpha/beta-Hydrolases"/>
    <property type="match status" value="1"/>
</dbReference>
<evidence type="ECO:0000256" key="1">
    <source>
        <dbReference type="ARBA" id="ARBA00007169"/>
    </source>
</evidence>
<dbReference type="InterPro" id="IPR029058">
    <property type="entry name" value="AB_hydrolase_fold"/>
</dbReference>
<accession>A0ABQ4EH62</accession>
<organism evidence="3 4">
    <name type="scientific">Plantactinospora mayteni</name>
    <dbReference type="NCBI Taxonomy" id="566021"/>
    <lineage>
        <taxon>Bacteria</taxon>
        <taxon>Bacillati</taxon>
        <taxon>Actinomycetota</taxon>
        <taxon>Actinomycetes</taxon>
        <taxon>Micromonosporales</taxon>
        <taxon>Micromonosporaceae</taxon>
        <taxon>Plantactinospora</taxon>
    </lineage>
</organism>
<dbReference type="Proteomes" id="UP000621500">
    <property type="component" value="Unassembled WGS sequence"/>
</dbReference>
<dbReference type="EMBL" id="BONX01000003">
    <property type="protein sequence ID" value="GIG93994.1"/>
    <property type="molecule type" value="Genomic_DNA"/>
</dbReference>
<protein>
    <submittedName>
        <fullName evidence="3">Thioesterase</fullName>
    </submittedName>
</protein>
<dbReference type="Gene3D" id="3.40.50.1820">
    <property type="entry name" value="alpha/beta hydrolase"/>
    <property type="match status" value="1"/>
</dbReference>
<dbReference type="PANTHER" id="PTHR11487:SF0">
    <property type="entry name" value="S-ACYL FATTY ACID SYNTHASE THIOESTERASE, MEDIUM CHAIN"/>
    <property type="match status" value="1"/>
</dbReference>
<comment type="caution">
    <text evidence="3">The sequence shown here is derived from an EMBL/GenBank/DDBJ whole genome shotgun (WGS) entry which is preliminary data.</text>
</comment>
<dbReference type="InterPro" id="IPR001031">
    <property type="entry name" value="Thioesterase"/>
</dbReference>
<evidence type="ECO:0000313" key="3">
    <source>
        <dbReference type="EMBL" id="GIG93994.1"/>
    </source>
</evidence>